<feature type="non-terminal residue" evidence="2">
    <location>
        <position position="140"/>
    </location>
</feature>
<feature type="domain" description="CN hydrolase" evidence="1">
    <location>
        <begin position="1"/>
        <end position="140"/>
    </location>
</feature>
<dbReference type="InterPro" id="IPR052737">
    <property type="entry name" value="Omega-amidase_YafV"/>
</dbReference>
<evidence type="ECO:0000259" key="1">
    <source>
        <dbReference type="PROSITE" id="PS50263"/>
    </source>
</evidence>
<dbReference type="SUPFAM" id="SSF56317">
    <property type="entry name" value="Carbon-nitrogen hydrolase"/>
    <property type="match status" value="1"/>
</dbReference>
<proteinExistence type="predicted"/>
<feature type="non-terminal residue" evidence="2">
    <location>
        <position position="1"/>
    </location>
</feature>
<dbReference type="Pfam" id="PF00795">
    <property type="entry name" value="CN_hydrolase"/>
    <property type="match status" value="1"/>
</dbReference>
<dbReference type="EMBL" id="UINC01107887">
    <property type="protein sequence ID" value="SVC73596.1"/>
    <property type="molecule type" value="Genomic_DNA"/>
</dbReference>
<sequence length="140" mass="16033">VQTELHWEQAALNRQLLGKQIQTAQPGDIVVLPEMFTTGFSMRSDALAETIHGDTLKWMALQARSLDAVICGSLIIVDQGKFYNRFIWMPADGQHQFYDKRHLFRMSGENDHYSAGTDQLIINYRGARICPLVCYDLRFP</sequence>
<protein>
    <recommendedName>
        <fullName evidence="1">CN hydrolase domain-containing protein</fullName>
    </recommendedName>
</protein>
<dbReference type="PANTHER" id="PTHR47799">
    <property type="entry name" value="OMEGA-AMIDASE YAFV"/>
    <property type="match status" value="1"/>
</dbReference>
<dbReference type="PANTHER" id="PTHR47799:SF1">
    <property type="entry name" value="OMEGA-AMIDASE YAFV"/>
    <property type="match status" value="1"/>
</dbReference>
<dbReference type="InterPro" id="IPR036526">
    <property type="entry name" value="C-N_Hydrolase_sf"/>
</dbReference>
<dbReference type="PROSITE" id="PS50263">
    <property type="entry name" value="CN_HYDROLASE"/>
    <property type="match status" value="1"/>
</dbReference>
<dbReference type="InterPro" id="IPR003010">
    <property type="entry name" value="C-N_Hydrolase"/>
</dbReference>
<dbReference type="GO" id="GO:0050152">
    <property type="term" value="F:omega-amidase activity"/>
    <property type="evidence" value="ECO:0007669"/>
    <property type="project" value="TreeGrafter"/>
</dbReference>
<name>A0A382PK23_9ZZZZ</name>
<reference evidence="2" key="1">
    <citation type="submission" date="2018-05" db="EMBL/GenBank/DDBJ databases">
        <authorList>
            <person name="Lanie J.A."/>
            <person name="Ng W.-L."/>
            <person name="Kazmierczak K.M."/>
            <person name="Andrzejewski T.M."/>
            <person name="Davidsen T.M."/>
            <person name="Wayne K.J."/>
            <person name="Tettelin H."/>
            <person name="Glass J.I."/>
            <person name="Rusch D."/>
            <person name="Podicherti R."/>
            <person name="Tsui H.-C.T."/>
            <person name="Winkler M.E."/>
        </authorList>
    </citation>
    <scope>NUCLEOTIDE SEQUENCE</scope>
</reference>
<evidence type="ECO:0000313" key="2">
    <source>
        <dbReference type="EMBL" id="SVC73596.1"/>
    </source>
</evidence>
<dbReference type="AlphaFoldDB" id="A0A382PK23"/>
<gene>
    <name evidence="2" type="ORF">METZ01_LOCUS326450</name>
</gene>
<dbReference type="Gene3D" id="3.60.110.10">
    <property type="entry name" value="Carbon-nitrogen hydrolase"/>
    <property type="match status" value="1"/>
</dbReference>
<accession>A0A382PK23</accession>
<organism evidence="2">
    <name type="scientific">marine metagenome</name>
    <dbReference type="NCBI Taxonomy" id="408172"/>
    <lineage>
        <taxon>unclassified sequences</taxon>
        <taxon>metagenomes</taxon>
        <taxon>ecological metagenomes</taxon>
    </lineage>
</organism>
<dbReference type="GO" id="GO:0106008">
    <property type="term" value="F:2-oxoglutaramate amidase activity"/>
    <property type="evidence" value="ECO:0007669"/>
    <property type="project" value="TreeGrafter"/>
</dbReference>